<proteinExistence type="predicted"/>
<evidence type="ECO:0000313" key="1">
    <source>
        <dbReference type="EMBL" id="NDO71789.1"/>
    </source>
</evidence>
<accession>A0A9X5CBV6</accession>
<protein>
    <submittedName>
        <fullName evidence="1">Uncharacterized protein</fullName>
    </submittedName>
</protein>
<name>A0A9X5CBV6_9FIRM</name>
<reference evidence="1 2" key="1">
    <citation type="submission" date="2019-07" db="EMBL/GenBank/DDBJ databases">
        <title>Draft genome sequences of 15 bacterial species constituting the stable defined intestinal microbiota of the GM15 gnotobiotic mouse model.</title>
        <authorList>
            <person name="Elie C."/>
            <person name="Mathieu A."/>
            <person name="Saliou A."/>
            <person name="Darnaud M."/>
            <person name="Leulier F."/>
            <person name="Tamellini A."/>
        </authorList>
    </citation>
    <scope>NUCLEOTIDE SEQUENCE [LARGE SCALE GENOMIC DNA]</scope>
    <source>
        <strain evidence="2">ASF 502</strain>
    </source>
</reference>
<comment type="caution">
    <text evidence="1">The sequence shown here is derived from an EMBL/GenBank/DDBJ whole genome shotgun (WGS) entry which is preliminary data.</text>
</comment>
<evidence type="ECO:0000313" key="2">
    <source>
        <dbReference type="Proteomes" id="UP000474104"/>
    </source>
</evidence>
<gene>
    <name evidence="1" type="ORF">FMM80_25285</name>
</gene>
<organism evidence="1 2">
    <name type="scientific">Schaedlerella arabinosiphila</name>
    <dbReference type="NCBI Taxonomy" id="2044587"/>
    <lineage>
        <taxon>Bacteria</taxon>
        <taxon>Bacillati</taxon>
        <taxon>Bacillota</taxon>
        <taxon>Clostridia</taxon>
        <taxon>Lachnospirales</taxon>
        <taxon>Lachnospiraceae</taxon>
        <taxon>Schaedlerella</taxon>
    </lineage>
</organism>
<sequence length="158" mass="18026">MTILNFQEELAKDVEHILKDVVTTNAAGERIHGVTVYKQQLPVITSDEEDESKFFPYAIERLDEGKGVDDDSPWMVTADVLLGLHDAEPSNQGHQHILVMCQRLIDRYAAEPLLAKKYRAEQDMEWAVQDADTYPYFFGGVRIKFSVPKIGRREPVYG</sequence>
<dbReference type="OrthoDB" id="9802878at2"/>
<dbReference type="EMBL" id="VIRB01000145">
    <property type="protein sequence ID" value="NDO71789.1"/>
    <property type="molecule type" value="Genomic_DNA"/>
</dbReference>
<dbReference type="AlphaFoldDB" id="A0A9X5CBV6"/>
<dbReference type="Proteomes" id="UP000474104">
    <property type="component" value="Unassembled WGS sequence"/>
</dbReference>
<dbReference type="RefSeq" id="WP_004081404.1">
    <property type="nucleotide sequence ID" value="NZ_VIRB01000145.1"/>
</dbReference>